<comment type="caution">
    <text evidence="1">The sequence shown here is derived from an EMBL/GenBank/DDBJ whole genome shotgun (WGS) entry which is preliminary data.</text>
</comment>
<dbReference type="Pfam" id="PF10025">
    <property type="entry name" value="DUF2267"/>
    <property type="match status" value="1"/>
</dbReference>
<evidence type="ECO:0000313" key="1">
    <source>
        <dbReference type="EMBL" id="MFC7011147.1"/>
    </source>
</evidence>
<dbReference type="InterPro" id="IPR038282">
    <property type="entry name" value="DUF2267_sf"/>
</dbReference>
<organism evidence="1 2">
    <name type="scientific">Streptomyces viridiviolaceus</name>
    <dbReference type="NCBI Taxonomy" id="68282"/>
    <lineage>
        <taxon>Bacteria</taxon>
        <taxon>Bacillati</taxon>
        <taxon>Actinomycetota</taxon>
        <taxon>Actinomycetes</taxon>
        <taxon>Kitasatosporales</taxon>
        <taxon>Streptomycetaceae</taxon>
        <taxon>Streptomyces</taxon>
    </lineage>
</organism>
<dbReference type="EMBL" id="JBHSYM010000007">
    <property type="protein sequence ID" value="MFC7011147.1"/>
    <property type="molecule type" value="Genomic_DNA"/>
</dbReference>
<gene>
    <name evidence="1" type="ORF">ACFQMH_05360</name>
</gene>
<reference evidence="2" key="1">
    <citation type="journal article" date="2019" name="Int. J. Syst. Evol. Microbiol.">
        <title>The Global Catalogue of Microorganisms (GCM) 10K type strain sequencing project: providing services to taxonomists for standard genome sequencing and annotation.</title>
        <authorList>
            <consortium name="The Broad Institute Genomics Platform"/>
            <consortium name="The Broad Institute Genome Sequencing Center for Infectious Disease"/>
            <person name="Wu L."/>
            <person name="Ma J."/>
        </authorList>
    </citation>
    <scope>NUCLEOTIDE SEQUENCE [LARGE SCALE GENOMIC DNA]</scope>
    <source>
        <strain evidence="2">JCM 4855</strain>
    </source>
</reference>
<dbReference type="Proteomes" id="UP001596409">
    <property type="component" value="Unassembled WGS sequence"/>
</dbReference>
<name>A0ABW2DVP1_9ACTN</name>
<dbReference type="InterPro" id="IPR018727">
    <property type="entry name" value="DUF2267"/>
</dbReference>
<sequence>MKYADLVRTVQEQSHAVGREEAEATVTAVLRTLAERLPEGLAGHLVAQLPHELAGEIRPMADAEPEGHGQPSGAERFGLTAFAGRVAWRAGIDEEAALQRSAVVLNVLDAVVSPEQMTKVAGALPADIRELLPSTRAVETEV</sequence>
<accession>A0ABW2DVP1</accession>
<evidence type="ECO:0000313" key="2">
    <source>
        <dbReference type="Proteomes" id="UP001596409"/>
    </source>
</evidence>
<keyword evidence="2" id="KW-1185">Reference proteome</keyword>
<dbReference type="RefSeq" id="WP_189869990.1">
    <property type="nucleotide sequence ID" value="NZ_BMWA01000005.1"/>
</dbReference>
<protein>
    <submittedName>
        <fullName evidence="1">DUF2267 domain-containing protein</fullName>
    </submittedName>
</protein>
<proteinExistence type="predicted"/>
<dbReference type="Gene3D" id="1.10.490.110">
    <property type="entry name" value="Uncharacterized conserved protein DUF2267"/>
    <property type="match status" value="1"/>
</dbReference>